<protein>
    <submittedName>
        <fullName evidence="1">Uncharacterized protein</fullName>
    </submittedName>
</protein>
<sequence>MAATTVTIGVAGHDGATVAWSREDRDDLLGQGRFAGTPAVVDTVVAVLTARTPIVLPSGVRWTFLPAPALRPDDVAAAMYSALQVDADVSDLLAAYPTLGGQPVEGAGIAREHTR</sequence>
<dbReference type="RefSeq" id="WP_382359972.1">
    <property type="nucleotide sequence ID" value="NZ_JBHLWV010000006.1"/>
</dbReference>
<dbReference type="EMBL" id="JBHLWV010000006">
    <property type="protein sequence ID" value="MFC0313562.1"/>
    <property type="molecule type" value="Genomic_DNA"/>
</dbReference>
<gene>
    <name evidence="1" type="ORF">ACFFJD_01680</name>
</gene>
<comment type="caution">
    <text evidence="1">The sequence shown here is derived from an EMBL/GenBank/DDBJ whole genome shotgun (WGS) entry which is preliminary data.</text>
</comment>
<dbReference type="Proteomes" id="UP001589783">
    <property type="component" value="Unassembled WGS sequence"/>
</dbReference>
<keyword evidence="2" id="KW-1185">Reference proteome</keyword>
<organism evidence="1 2">
    <name type="scientific">Gordonia phosphorivorans</name>
    <dbReference type="NCBI Taxonomy" id="1056982"/>
    <lineage>
        <taxon>Bacteria</taxon>
        <taxon>Bacillati</taxon>
        <taxon>Actinomycetota</taxon>
        <taxon>Actinomycetes</taxon>
        <taxon>Mycobacteriales</taxon>
        <taxon>Gordoniaceae</taxon>
        <taxon>Gordonia</taxon>
    </lineage>
</organism>
<evidence type="ECO:0000313" key="1">
    <source>
        <dbReference type="EMBL" id="MFC0313562.1"/>
    </source>
</evidence>
<accession>A0ABV6H3W8</accession>
<evidence type="ECO:0000313" key="2">
    <source>
        <dbReference type="Proteomes" id="UP001589783"/>
    </source>
</evidence>
<proteinExistence type="predicted"/>
<reference evidence="1 2" key="1">
    <citation type="submission" date="2024-09" db="EMBL/GenBank/DDBJ databases">
        <authorList>
            <person name="Sun Q."/>
            <person name="Mori K."/>
        </authorList>
    </citation>
    <scope>NUCLEOTIDE SEQUENCE [LARGE SCALE GENOMIC DNA]</scope>
    <source>
        <strain evidence="1 2">CCM 7957</strain>
    </source>
</reference>
<name>A0ABV6H3W8_9ACTN</name>